<dbReference type="SMART" id="SM01400">
    <property type="entry name" value="Pribosyltran_N"/>
    <property type="match status" value="1"/>
</dbReference>
<dbReference type="InterPro" id="IPR029099">
    <property type="entry name" value="Pribosyltran_N"/>
</dbReference>
<dbReference type="InterPro" id="IPR005946">
    <property type="entry name" value="Rib-P_diPkinase"/>
</dbReference>
<evidence type="ECO:0000313" key="9">
    <source>
        <dbReference type="EMBL" id="PIT89568.1"/>
    </source>
</evidence>
<keyword evidence="3" id="KW-0545">Nucleotide biosynthesis</keyword>
<dbReference type="PANTHER" id="PTHR10210:SF32">
    <property type="entry name" value="RIBOSE-PHOSPHATE PYROPHOSPHOKINASE 2"/>
    <property type="match status" value="1"/>
</dbReference>
<evidence type="ECO:0000256" key="2">
    <source>
        <dbReference type="ARBA" id="ARBA00022679"/>
    </source>
</evidence>
<dbReference type="GO" id="GO:0004749">
    <property type="term" value="F:ribose phosphate diphosphokinase activity"/>
    <property type="evidence" value="ECO:0007669"/>
    <property type="project" value="UniProtKB-EC"/>
</dbReference>
<evidence type="ECO:0000256" key="7">
    <source>
        <dbReference type="ARBA" id="ARBA00049535"/>
    </source>
</evidence>
<dbReference type="GO" id="GO:0006164">
    <property type="term" value="P:purine nucleotide biosynthetic process"/>
    <property type="evidence" value="ECO:0007669"/>
    <property type="project" value="TreeGrafter"/>
</dbReference>
<dbReference type="AlphaFoldDB" id="A0A2M6W9S2"/>
<keyword evidence="5" id="KW-0418">Kinase</keyword>
<organism evidence="9 10">
    <name type="scientific">Candidatus Kuenenbacteria bacterium CG10_big_fil_rev_8_21_14_0_10_36_11</name>
    <dbReference type="NCBI Taxonomy" id="1974618"/>
    <lineage>
        <taxon>Bacteria</taxon>
        <taxon>Candidatus Kueneniibacteriota</taxon>
    </lineage>
</organism>
<keyword evidence="6" id="KW-0067">ATP-binding</keyword>
<dbReference type="GO" id="GO:0002189">
    <property type="term" value="C:ribose phosphate diphosphokinase complex"/>
    <property type="evidence" value="ECO:0007669"/>
    <property type="project" value="TreeGrafter"/>
</dbReference>
<evidence type="ECO:0000259" key="8">
    <source>
        <dbReference type="Pfam" id="PF13793"/>
    </source>
</evidence>
<dbReference type="NCBIfam" id="TIGR01251">
    <property type="entry name" value="ribP_PPkin"/>
    <property type="match status" value="1"/>
</dbReference>
<evidence type="ECO:0000256" key="3">
    <source>
        <dbReference type="ARBA" id="ARBA00022727"/>
    </source>
</evidence>
<dbReference type="PANTHER" id="PTHR10210">
    <property type="entry name" value="RIBOSE-PHOSPHATE DIPHOSPHOKINASE FAMILY MEMBER"/>
    <property type="match status" value="1"/>
</dbReference>
<feature type="domain" description="Ribose-phosphate pyrophosphokinase N-terminal" evidence="8">
    <location>
        <begin position="10"/>
        <end position="123"/>
    </location>
</feature>
<evidence type="ECO:0000256" key="6">
    <source>
        <dbReference type="ARBA" id="ARBA00022840"/>
    </source>
</evidence>
<dbReference type="GO" id="GO:0000287">
    <property type="term" value="F:magnesium ion binding"/>
    <property type="evidence" value="ECO:0007669"/>
    <property type="project" value="InterPro"/>
</dbReference>
<dbReference type="GO" id="GO:0006015">
    <property type="term" value="P:5-phosphoribose 1-diphosphate biosynthetic process"/>
    <property type="evidence" value="ECO:0007669"/>
    <property type="project" value="TreeGrafter"/>
</dbReference>
<evidence type="ECO:0000256" key="4">
    <source>
        <dbReference type="ARBA" id="ARBA00022741"/>
    </source>
</evidence>
<dbReference type="CDD" id="cd06223">
    <property type="entry name" value="PRTases_typeI"/>
    <property type="match status" value="1"/>
</dbReference>
<dbReference type="InterPro" id="IPR029057">
    <property type="entry name" value="PRTase-like"/>
</dbReference>
<protein>
    <recommendedName>
        <fullName evidence="1">ribose-phosphate diphosphokinase</fullName>
        <ecNumber evidence="1">2.7.6.1</ecNumber>
    </recommendedName>
</protein>
<accession>A0A2M6W9S2</accession>
<evidence type="ECO:0000256" key="5">
    <source>
        <dbReference type="ARBA" id="ARBA00022777"/>
    </source>
</evidence>
<dbReference type="GO" id="GO:0005524">
    <property type="term" value="F:ATP binding"/>
    <property type="evidence" value="ECO:0007669"/>
    <property type="project" value="UniProtKB-KW"/>
</dbReference>
<sequence length="331" mass="37334">MNNNSRFGELKLIIANSHSKLGLDVAKELNIPPLEMESGTFQNNQPRVWRKGDVSGADICIISSLHDWQNTMGEFLQIVDSIQGASRIFGVFPFVGTGKADHPKRFGDPITYKITADLISQSGIDLGVIFDQHTSQHPYFYDTKHHRLHTVHHLYLMRILIEYARDYLNFDGILALDDGSYKRNAKISEFLKTTDVSFVFKTRDPNTLRVDINKSFIIGDVKNKKVISFDDMCQSSDTIVVGAQIAKRNGAKEVTVLIVHNDFGQNTFDILNPALQSGLIDKMIVLETIPLIRAGEWHPNLIVLSPAKFIAEVINCVHKEGHMRQFFLPIS</sequence>
<comment type="catalytic activity">
    <reaction evidence="7">
        <text>D-ribose 5-phosphate + ATP = 5-phospho-alpha-D-ribose 1-diphosphate + AMP + H(+)</text>
        <dbReference type="Rhea" id="RHEA:15609"/>
        <dbReference type="ChEBI" id="CHEBI:15378"/>
        <dbReference type="ChEBI" id="CHEBI:30616"/>
        <dbReference type="ChEBI" id="CHEBI:58017"/>
        <dbReference type="ChEBI" id="CHEBI:78346"/>
        <dbReference type="ChEBI" id="CHEBI:456215"/>
        <dbReference type="EC" id="2.7.6.1"/>
    </reaction>
</comment>
<evidence type="ECO:0000256" key="1">
    <source>
        <dbReference type="ARBA" id="ARBA00013247"/>
    </source>
</evidence>
<dbReference type="SUPFAM" id="SSF53271">
    <property type="entry name" value="PRTase-like"/>
    <property type="match status" value="2"/>
</dbReference>
<keyword evidence="4" id="KW-0547">Nucleotide-binding</keyword>
<dbReference type="Gene3D" id="3.40.50.2020">
    <property type="match status" value="2"/>
</dbReference>
<dbReference type="InterPro" id="IPR000836">
    <property type="entry name" value="PRTase_dom"/>
</dbReference>
<keyword evidence="2" id="KW-0808">Transferase</keyword>
<reference evidence="10" key="1">
    <citation type="submission" date="2017-09" db="EMBL/GenBank/DDBJ databases">
        <title>Depth-based differentiation of microbial function through sediment-hosted aquifers and enrichment of novel symbionts in the deep terrestrial subsurface.</title>
        <authorList>
            <person name="Probst A.J."/>
            <person name="Ladd B."/>
            <person name="Jarett J.K."/>
            <person name="Geller-Mcgrath D.E."/>
            <person name="Sieber C.M.K."/>
            <person name="Emerson J.B."/>
            <person name="Anantharaman K."/>
            <person name="Thomas B.C."/>
            <person name="Malmstrom R."/>
            <person name="Stieglmeier M."/>
            <person name="Klingl A."/>
            <person name="Woyke T."/>
            <person name="Ryan C.M."/>
            <person name="Banfield J.F."/>
        </authorList>
    </citation>
    <scope>NUCLEOTIDE SEQUENCE [LARGE SCALE GENOMIC DNA]</scope>
</reference>
<dbReference type="Pfam" id="PF14572">
    <property type="entry name" value="Pribosyl_synth"/>
    <property type="match status" value="1"/>
</dbReference>
<proteinExistence type="predicted"/>
<gene>
    <name evidence="9" type="ORF">COU23_03235</name>
</gene>
<dbReference type="GO" id="GO:0016301">
    <property type="term" value="F:kinase activity"/>
    <property type="evidence" value="ECO:0007669"/>
    <property type="project" value="UniProtKB-KW"/>
</dbReference>
<dbReference type="GO" id="GO:0005737">
    <property type="term" value="C:cytoplasm"/>
    <property type="evidence" value="ECO:0007669"/>
    <property type="project" value="TreeGrafter"/>
</dbReference>
<name>A0A2M6W9S2_9BACT</name>
<dbReference type="EC" id="2.7.6.1" evidence="1"/>
<dbReference type="Proteomes" id="UP000231464">
    <property type="component" value="Unassembled WGS sequence"/>
</dbReference>
<comment type="caution">
    <text evidence="9">The sequence shown here is derived from an EMBL/GenBank/DDBJ whole genome shotgun (WGS) entry which is preliminary data.</text>
</comment>
<dbReference type="Pfam" id="PF13793">
    <property type="entry name" value="Pribosyltran_N"/>
    <property type="match status" value="1"/>
</dbReference>
<dbReference type="EMBL" id="PFBP01000052">
    <property type="protein sequence ID" value="PIT89568.1"/>
    <property type="molecule type" value="Genomic_DNA"/>
</dbReference>
<evidence type="ECO:0000313" key="10">
    <source>
        <dbReference type="Proteomes" id="UP000231464"/>
    </source>
</evidence>